<dbReference type="KEGG" id="hro:HELRODRAFT_133869"/>
<dbReference type="Proteomes" id="UP000015101">
    <property type="component" value="Unassembled WGS sequence"/>
</dbReference>
<dbReference type="InParanoid" id="T1EI28"/>
<dbReference type="PANTHER" id="PTHR14379">
    <property type="entry name" value="LIMKAIN B LKAP"/>
    <property type="match status" value="1"/>
</dbReference>
<feature type="domain" description="NYN" evidence="1">
    <location>
        <begin position="2"/>
        <end position="121"/>
    </location>
</feature>
<dbReference type="GO" id="GO:0004540">
    <property type="term" value="F:RNA nuclease activity"/>
    <property type="evidence" value="ECO:0007669"/>
    <property type="project" value="InterPro"/>
</dbReference>
<dbReference type="OMA" id="KFETIVI"/>
<dbReference type="GO" id="GO:0005777">
    <property type="term" value="C:peroxisome"/>
    <property type="evidence" value="ECO:0007669"/>
    <property type="project" value="InterPro"/>
</dbReference>
<dbReference type="EnsemblMetazoa" id="HelroT133869">
    <property type="protein sequence ID" value="HelroP133869"/>
    <property type="gene ID" value="HelroG133869"/>
</dbReference>
<dbReference type="GO" id="GO:0005737">
    <property type="term" value="C:cytoplasm"/>
    <property type="evidence" value="ECO:0000318"/>
    <property type="project" value="GO_Central"/>
</dbReference>
<protein>
    <recommendedName>
        <fullName evidence="1">NYN domain-containing protein</fullName>
    </recommendedName>
</protein>
<reference evidence="2 4" key="2">
    <citation type="journal article" date="2013" name="Nature">
        <title>Insights into bilaterian evolution from three spiralian genomes.</title>
        <authorList>
            <person name="Simakov O."/>
            <person name="Marletaz F."/>
            <person name="Cho S.J."/>
            <person name="Edsinger-Gonzales E."/>
            <person name="Havlak P."/>
            <person name="Hellsten U."/>
            <person name="Kuo D.H."/>
            <person name="Larsson T."/>
            <person name="Lv J."/>
            <person name="Arendt D."/>
            <person name="Savage R."/>
            <person name="Osoegawa K."/>
            <person name="de Jong P."/>
            <person name="Grimwood J."/>
            <person name="Chapman J.A."/>
            <person name="Shapiro H."/>
            <person name="Aerts A."/>
            <person name="Otillar R.P."/>
            <person name="Terry A.Y."/>
            <person name="Boore J.L."/>
            <person name="Grigoriev I.V."/>
            <person name="Lindberg D.R."/>
            <person name="Seaver E.C."/>
            <person name="Weisblat D.A."/>
            <person name="Putnam N.H."/>
            <person name="Rokhsar D.S."/>
        </authorList>
    </citation>
    <scope>NUCLEOTIDE SEQUENCE</scope>
</reference>
<dbReference type="HOGENOM" id="CLU_2032366_0_0_1"/>
<dbReference type="Pfam" id="PF01936">
    <property type="entry name" value="NYN"/>
    <property type="match status" value="1"/>
</dbReference>
<dbReference type="CDD" id="cd10910">
    <property type="entry name" value="PIN_limkain_b1_N_like"/>
    <property type="match status" value="1"/>
</dbReference>
<dbReference type="GO" id="GO:1905762">
    <property type="term" value="F:CCR4-NOT complex binding"/>
    <property type="evidence" value="ECO:0000318"/>
    <property type="project" value="GO_Central"/>
</dbReference>
<dbReference type="EMBL" id="AMQM01002849">
    <property type="status" value="NOT_ANNOTATED_CDS"/>
    <property type="molecule type" value="Genomic_DNA"/>
</dbReference>
<dbReference type="CTD" id="20196228"/>
<dbReference type="GeneID" id="20196228"/>
<dbReference type="RefSeq" id="XP_009011798.1">
    <property type="nucleotide sequence ID" value="XM_009013550.1"/>
</dbReference>
<dbReference type="EMBL" id="KB095905">
    <property type="protein sequence ID" value="ESO09984.1"/>
    <property type="molecule type" value="Genomic_DNA"/>
</dbReference>
<name>T1EI28_HELRO</name>
<dbReference type="InterPro" id="IPR024768">
    <property type="entry name" value="Marf1"/>
</dbReference>
<evidence type="ECO:0000313" key="4">
    <source>
        <dbReference type="Proteomes" id="UP000015101"/>
    </source>
</evidence>
<dbReference type="STRING" id="6412.T1EI28"/>
<evidence type="ECO:0000313" key="3">
    <source>
        <dbReference type="EnsemblMetazoa" id="HelroP133869"/>
    </source>
</evidence>
<keyword evidence="4" id="KW-1185">Reference proteome</keyword>
<gene>
    <name evidence="3" type="primary">20196228</name>
    <name evidence="2" type="ORF">HELRODRAFT_133869</name>
</gene>
<evidence type="ECO:0000313" key="2">
    <source>
        <dbReference type="EMBL" id="ESO09984.1"/>
    </source>
</evidence>
<dbReference type="PANTHER" id="PTHR14379:SF3">
    <property type="entry name" value="MEIOSIS REGULATOR AND MRNA STABILITY FACTOR 1"/>
    <property type="match status" value="1"/>
</dbReference>
<dbReference type="AlphaFoldDB" id="T1EI28"/>
<sequence>PIGVFWDIENCPVPSNYSSLLFVNEIRNRFFNEHVEAEFIAVCDTEKQNKYVTVVHVCALSKNSADDKLKHSMRKFAAFHSSPSTVILISSDVNFSPEISDLRYIHKFETIVIHNEMPSKAL</sequence>
<reference evidence="4" key="1">
    <citation type="submission" date="2012-12" db="EMBL/GenBank/DDBJ databases">
        <authorList>
            <person name="Hellsten U."/>
            <person name="Grimwood J."/>
            <person name="Chapman J.A."/>
            <person name="Shapiro H."/>
            <person name="Aerts A."/>
            <person name="Otillar R.P."/>
            <person name="Terry A.Y."/>
            <person name="Boore J.L."/>
            <person name="Simakov O."/>
            <person name="Marletaz F."/>
            <person name="Cho S.-J."/>
            <person name="Edsinger-Gonzales E."/>
            <person name="Havlak P."/>
            <person name="Kuo D.-H."/>
            <person name="Larsson T."/>
            <person name="Lv J."/>
            <person name="Arendt D."/>
            <person name="Savage R."/>
            <person name="Osoegawa K."/>
            <person name="de Jong P."/>
            <person name="Lindberg D.R."/>
            <person name="Seaver E.C."/>
            <person name="Weisblat D.A."/>
            <person name="Putnam N.H."/>
            <person name="Grigoriev I.V."/>
            <person name="Rokhsar D.S."/>
        </authorList>
    </citation>
    <scope>NUCLEOTIDE SEQUENCE</scope>
</reference>
<accession>T1EI28</accession>
<dbReference type="eggNOG" id="ENOG502QUYZ">
    <property type="taxonomic scope" value="Eukaryota"/>
</dbReference>
<dbReference type="GO" id="GO:0010468">
    <property type="term" value="P:regulation of gene expression"/>
    <property type="evidence" value="ECO:0007669"/>
    <property type="project" value="InterPro"/>
</dbReference>
<reference evidence="3" key="3">
    <citation type="submission" date="2015-06" db="UniProtKB">
        <authorList>
            <consortium name="EnsemblMetazoa"/>
        </authorList>
    </citation>
    <scope>IDENTIFICATION</scope>
</reference>
<evidence type="ECO:0000259" key="1">
    <source>
        <dbReference type="Pfam" id="PF01936"/>
    </source>
</evidence>
<dbReference type="OrthoDB" id="549353at2759"/>
<proteinExistence type="predicted"/>
<dbReference type="InterPro" id="IPR021139">
    <property type="entry name" value="NYN"/>
</dbReference>
<organism evidence="3 4">
    <name type="scientific">Helobdella robusta</name>
    <name type="common">Californian leech</name>
    <dbReference type="NCBI Taxonomy" id="6412"/>
    <lineage>
        <taxon>Eukaryota</taxon>
        <taxon>Metazoa</taxon>
        <taxon>Spiralia</taxon>
        <taxon>Lophotrochozoa</taxon>
        <taxon>Annelida</taxon>
        <taxon>Clitellata</taxon>
        <taxon>Hirudinea</taxon>
        <taxon>Rhynchobdellida</taxon>
        <taxon>Glossiphoniidae</taxon>
        <taxon>Helobdella</taxon>
    </lineage>
</organism>